<gene>
    <name evidence="1" type="ORF">CRV2_00008615</name>
</gene>
<evidence type="ECO:0000313" key="1">
    <source>
        <dbReference type="EMBL" id="CAG9956703.1"/>
    </source>
</evidence>
<proteinExistence type="predicted"/>
<name>A0ACA9UVD4_BIOOC</name>
<evidence type="ECO:0000313" key="2">
    <source>
        <dbReference type="Proteomes" id="UP000836387"/>
    </source>
</evidence>
<comment type="caution">
    <text evidence="1">The sequence shown here is derived from an EMBL/GenBank/DDBJ whole genome shotgun (WGS) entry which is preliminary data.</text>
</comment>
<reference evidence="1" key="1">
    <citation type="submission" date="2020-04" db="EMBL/GenBank/DDBJ databases">
        <authorList>
            <person name="Broberg M."/>
        </authorList>
    </citation>
    <scope>NUCLEOTIDE SEQUENCE</scope>
</reference>
<dbReference type="EMBL" id="CADEHS020000645">
    <property type="protein sequence ID" value="CAG9956703.1"/>
    <property type="molecule type" value="Genomic_DNA"/>
</dbReference>
<accession>A0ACA9UVD4</accession>
<keyword evidence="2" id="KW-1185">Reference proteome</keyword>
<reference evidence="1" key="2">
    <citation type="submission" date="2021-10" db="EMBL/GenBank/DDBJ databases">
        <authorList>
            <person name="Piombo E."/>
        </authorList>
    </citation>
    <scope>NUCLEOTIDE SEQUENCE</scope>
</reference>
<organism evidence="1 2">
    <name type="scientific">Clonostachys rosea f. rosea IK726</name>
    <dbReference type="NCBI Taxonomy" id="1349383"/>
    <lineage>
        <taxon>Eukaryota</taxon>
        <taxon>Fungi</taxon>
        <taxon>Dikarya</taxon>
        <taxon>Ascomycota</taxon>
        <taxon>Pezizomycotina</taxon>
        <taxon>Sordariomycetes</taxon>
        <taxon>Hypocreomycetidae</taxon>
        <taxon>Hypocreales</taxon>
        <taxon>Bionectriaceae</taxon>
        <taxon>Clonostachys</taxon>
    </lineage>
</organism>
<protein>
    <submittedName>
        <fullName evidence="1">Uncharacterized protein</fullName>
    </submittedName>
</protein>
<sequence length="592" mass="64829">MAASPMPTGNHERTSEDNAEMDKDFHDHVEQALPEDGVIEEQNTGKLTKEVFLAYVAICAQVDCYIMTIVIPSSMLTYINNDLGPNPNSPWITISWQLGAAVFLSIGGRLSDIFGRRYFIMTGSIICTVGCLVGATAQSIGAMIVSGALFGIGAGFLELAYALVQEMIPNRYRLMAIGGLDISMAIAFTGPIVAFAIIAYYEIGWRGAYWYMFAFHVVSFLLVVFFYHPPDFRMKHESDGKGKWQLIKELDYLGILLFTAGCTLVLLGINFGGRTYPWTHHTPITLIVVGIFSLIALGFWSAYGGQRYPLMPPKLFRRIREFVMVICVTFCTGMLYYSMNVLWPKQSQIFFINSDRPLERGVWSIFFNIGTILSGIVLVTVCHRLPHEKWQLLFFVAGMTAFISSMASITVQTQARAIATVIISGLMVSVAQCIPFTIISLHLEDQADIGFAVSLTGTFKLLGGAVGTAVYTAILNTQFNAALPSRMISAIASSGTVLSNKLLSNLEAAAQVNTKAAYLAVDGVNASLADAAMQATIQAYEVSFKTVYLCTIAFGCLALLAASLVKETDRAKWNNERAVILKNELKDTKGQA</sequence>
<dbReference type="Proteomes" id="UP000836387">
    <property type="component" value="Unassembled WGS sequence"/>
</dbReference>